<name>A0A6I4NTQ1_9FLAO</name>
<dbReference type="InterPro" id="IPR019734">
    <property type="entry name" value="TPR_rpt"/>
</dbReference>
<protein>
    <submittedName>
        <fullName evidence="2">Uncharacterized protein</fullName>
    </submittedName>
</protein>
<sequence>MNKVLKSITLAHQLKIAFVFFLLTINTMVFAQQEPELSVIFLDNDKIASVNVDEKEFLKSISAVIEICKKDFSTISADQKIAFLVIAHKTEKPTFQLYSNPKISTAIETKFLEQVAALNIGNTKLVDFPILISVNSKFDETNTDFKDIDLPNQKKVTAYLNADLKTKAELNKNYAINEALPVLAAYQTIVDAKFEGVKNFGSLVAKTAFRDKQDVIQLTGNNPDYWRATMEMELDNQLIPVTKIFMLISQGEFDYAKKYIEIVKMFSNPETITHHYLIEITDRLKLFEEQLNTEINKGIAEHDKGEFEKAISIYNTILEEYPNSSWANFEIFYSQSELNKKTGNTASNSIENWNLNKGKILNHNPFYGLPIGAQSPEDAYLLDRRNSLSQLFKNKSLQIKDIETYADVAMDLKIYDFAAQLYWYTSSYNDKKSNSIYKLLYCLEKLGVPNLKNNFKGNFEKEFKSIEKNQEKDMVKSDAYKSY</sequence>
<keyword evidence="3" id="KW-1185">Reference proteome</keyword>
<reference evidence="2 3" key="1">
    <citation type="submission" date="2019-12" db="EMBL/GenBank/DDBJ databases">
        <authorList>
            <person name="Kim Y.S."/>
        </authorList>
    </citation>
    <scope>NUCLEOTIDE SEQUENCE [LARGE SCALE GENOMIC DNA]</scope>
    <source>
        <strain evidence="2 3">GA093</strain>
    </source>
</reference>
<comment type="caution">
    <text evidence="2">The sequence shown here is derived from an EMBL/GenBank/DDBJ whole genome shotgun (WGS) entry which is preliminary data.</text>
</comment>
<dbReference type="Proteomes" id="UP000471501">
    <property type="component" value="Unassembled WGS sequence"/>
</dbReference>
<dbReference type="RefSeq" id="WP_160374984.1">
    <property type="nucleotide sequence ID" value="NZ_WSTB01000006.1"/>
</dbReference>
<evidence type="ECO:0000313" key="3">
    <source>
        <dbReference type="Proteomes" id="UP000471501"/>
    </source>
</evidence>
<dbReference type="PROSITE" id="PS50005">
    <property type="entry name" value="TPR"/>
    <property type="match status" value="1"/>
</dbReference>
<gene>
    <name evidence="2" type="ORF">GON26_11785</name>
</gene>
<organism evidence="2 3">
    <name type="scientific">Flavobacterium hydrocarbonoxydans</name>
    <dbReference type="NCBI Taxonomy" id="2683249"/>
    <lineage>
        <taxon>Bacteria</taxon>
        <taxon>Pseudomonadati</taxon>
        <taxon>Bacteroidota</taxon>
        <taxon>Flavobacteriia</taxon>
        <taxon>Flavobacteriales</taxon>
        <taxon>Flavobacteriaceae</taxon>
        <taxon>Flavobacterium</taxon>
    </lineage>
</organism>
<proteinExistence type="predicted"/>
<dbReference type="AlphaFoldDB" id="A0A6I4NTQ1"/>
<evidence type="ECO:0000256" key="1">
    <source>
        <dbReference type="PROSITE-ProRule" id="PRU00339"/>
    </source>
</evidence>
<feature type="repeat" description="TPR" evidence="1">
    <location>
        <begin position="291"/>
        <end position="324"/>
    </location>
</feature>
<dbReference type="EMBL" id="WSTB01000006">
    <property type="protein sequence ID" value="MWB95049.1"/>
    <property type="molecule type" value="Genomic_DNA"/>
</dbReference>
<evidence type="ECO:0000313" key="2">
    <source>
        <dbReference type="EMBL" id="MWB95049.1"/>
    </source>
</evidence>
<keyword evidence="1" id="KW-0802">TPR repeat</keyword>
<dbReference type="SUPFAM" id="SSF48452">
    <property type="entry name" value="TPR-like"/>
    <property type="match status" value="1"/>
</dbReference>
<dbReference type="InterPro" id="IPR011990">
    <property type="entry name" value="TPR-like_helical_dom_sf"/>
</dbReference>
<accession>A0A6I4NTQ1</accession>